<dbReference type="GO" id="GO:0020037">
    <property type="term" value="F:heme binding"/>
    <property type="evidence" value="ECO:0007669"/>
    <property type="project" value="InterPro"/>
</dbReference>
<dbReference type="InterPro" id="IPR002403">
    <property type="entry name" value="Cyt_P450_E_grp-IV"/>
</dbReference>
<dbReference type="InParanoid" id="A0A3Q7EUJ3"/>
<evidence type="ECO:0000313" key="6">
    <source>
        <dbReference type="EnsemblPlants" id="Solyc01g109160.3.1"/>
    </source>
</evidence>
<dbReference type="GO" id="GO:0016705">
    <property type="term" value="F:oxidoreductase activity, acting on paired donors, with incorporation or reduction of molecular oxygen"/>
    <property type="evidence" value="ECO:0007669"/>
    <property type="project" value="InterPro"/>
</dbReference>
<dbReference type="SUPFAM" id="SSF48264">
    <property type="entry name" value="Cytochrome P450"/>
    <property type="match status" value="2"/>
</dbReference>
<dbReference type="Gene3D" id="1.10.630.10">
    <property type="entry name" value="Cytochrome P450"/>
    <property type="match status" value="2"/>
</dbReference>
<evidence type="ECO:0000313" key="7">
    <source>
        <dbReference type="Proteomes" id="UP000004994"/>
    </source>
</evidence>
<feature type="binding site" description="axial binding residue" evidence="5">
    <location>
        <position position="447"/>
    </location>
    <ligand>
        <name>heme</name>
        <dbReference type="ChEBI" id="CHEBI:30413"/>
    </ligand>
    <ligandPart>
        <name>Fe</name>
        <dbReference type="ChEBI" id="CHEBI:18248"/>
    </ligandPart>
</feature>
<dbReference type="PRINTS" id="PR00465">
    <property type="entry name" value="EP450IV"/>
</dbReference>
<dbReference type="GO" id="GO:0016829">
    <property type="term" value="F:lyase activity"/>
    <property type="evidence" value="ECO:0007669"/>
    <property type="project" value="UniProtKB-KW"/>
</dbReference>
<evidence type="ECO:0000256" key="3">
    <source>
        <dbReference type="ARBA" id="ARBA00023004"/>
    </source>
</evidence>
<keyword evidence="2 5" id="KW-0479">Metal-binding</keyword>
<evidence type="ECO:0000256" key="4">
    <source>
        <dbReference type="ARBA" id="ARBA00023239"/>
    </source>
</evidence>
<dbReference type="PANTHER" id="PTHR24286">
    <property type="entry name" value="CYTOCHROME P450 26"/>
    <property type="match status" value="1"/>
</dbReference>
<dbReference type="Pfam" id="PF00067">
    <property type="entry name" value="p450"/>
    <property type="match status" value="2"/>
</dbReference>
<protein>
    <submittedName>
        <fullName evidence="6">Uncharacterized protein</fullName>
    </submittedName>
</protein>
<dbReference type="Proteomes" id="UP000004994">
    <property type="component" value="Chromosome 1"/>
</dbReference>
<comment type="cofactor">
    <cofactor evidence="5">
        <name>heme</name>
        <dbReference type="ChEBI" id="CHEBI:30413"/>
    </cofactor>
</comment>
<keyword evidence="7" id="KW-1185">Reference proteome</keyword>
<sequence length="938" mass="106464">MSSVSSKYPAIASSSDNESCKPLLQVREIPGDYGFPFFGAIKDRYDYYYSLGADEFFRTKSLKYNSTIFRTNMPPGPFIAKDPKVIVLLDAISFPILFDCSKVEKKNVLDGTYMPSTDFFGGYRPCAFLDPSEPSHATHKGFYLSIISKLHTQFIPIFENSVSLLFQNLEIQISKDGKANFNDISDAMSFDFVFRLLCNNTNPLDTKLGTTGPKCFDLWMLPQLAPLVTLGLKFVPNFLEDLMLHTFQLPFFIIKSKYQKLYDAFNEHAGSTLDDAEKSGIKRDEACHNLVFLAGFNAYGGMKILFPSLMKWVASGGKSLHTPLANEIRTIIKEEGGSITLSAINKMSLVKSTVYEVLRIEPPIPFQYGKAKEDIMVQSHDSNFLIKKGEMIFGYQTFATKDAKIFENPEEFIAERFMGSEGEKLLKYVYWSNARETDSPTVDNKQCAGRDLAVLLCRLLLVEFFMRYDTFTVESIGEIPGDYGFPFFGAIKDRYDYFYNLGTDEFFRTKSRKYNSTVFKTNMPPGPFIAKNPKVIALLDSKTFPILFDNSKVEKKNVLDGTYMPSTNFFGGYRPCAFLDPSEPKHARLKGFYLSIISKYHTQSIPIFETSVSALFQNLEIQISKNGKANFNDISDAMSFDFVFRLLCDKTTRNVGPKYFDKWMLPQLVPLVTLGLKFVPNFMEDLILHTFPLPFCLVKSNYQKLYDAFSEHAGSILSEIEKSGIKRDEACHNLVFLSGFNAYGGMKVVFPSLIKWVASAGKSLHTRLANEIRTIIKGEGGSITLSSVNKMSLVKSTVYEVLRIEPPLPFQYGKAKQDIMVQSHDSNFLIKKGEMIFGYQTFATKDAKIFENPEEFIAERFMGSEGEKLLKYVYWSNARETDDPTVDNKQSPAKDLVVLLCRLLVVEFFMRYDKFTVESNKFLFGSSVTFKTLDKKTT</sequence>
<keyword evidence="3 5" id="KW-0408">Iron</keyword>
<dbReference type="FunFam" id="1.10.630.10:FF:000024">
    <property type="entry name" value="Allene oxide synthase, chloroplastic"/>
    <property type="match status" value="2"/>
</dbReference>
<keyword evidence="4" id="KW-0456">Lyase</keyword>
<reference evidence="6" key="2">
    <citation type="submission" date="2019-01" db="UniProtKB">
        <authorList>
            <consortium name="EnsemblPlants"/>
        </authorList>
    </citation>
    <scope>IDENTIFICATION</scope>
    <source>
        <strain evidence="6">cv. Heinz 1706</strain>
    </source>
</reference>
<dbReference type="InterPro" id="IPR001128">
    <property type="entry name" value="Cyt_P450"/>
</dbReference>
<keyword evidence="1 5" id="KW-0349">Heme</keyword>
<evidence type="ECO:0000256" key="1">
    <source>
        <dbReference type="ARBA" id="ARBA00022617"/>
    </source>
</evidence>
<dbReference type="AlphaFoldDB" id="A0A3Q7EUJ3"/>
<dbReference type="InterPro" id="IPR036396">
    <property type="entry name" value="Cyt_P450_sf"/>
</dbReference>
<dbReference type="OMA" id="FIAERFM"/>
<dbReference type="GO" id="GO:0005506">
    <property type="term" value="F:iron ion binding"/>
    <property type="evidence" value="ECO:0007669"/>
    <property type="project" value="InterPro"/>
</dbReference>
<dbReference type="GO" id="GO:0006631">
    <property type="term" value="P:fatty acid metabolic process"/>
    <property type="evidence" value="ECO:0007669"/>
    <property type="project" value="UniProtKB-ARBA"/>
</dbReference>
<dbReference type="EnsemblPlants" id="Solyc01g109160.3.1">
    <property type="protein sequence ID" value="Solyc01g109160.3.1"/>
    <property type="gene ID" value="Solyc01g109160.3"/>
</dbReference>
<evidence type="ECO:0000256" key="5">
    <source>
        <dbReference type="PIRSR" id="PIRSR602403-1"/>
    </source>
</evidence>
<reference evidence="6" key="1">
    <citation type="journal article" date="2012" name="Nature">
        <title>The tomato genome sequence provides insights into fleshy fruit evolution.</title>
        <authorList>
            <consortium name="Tomato Genome Consortium"/>
        </authorList>
    </citation>
    <scope>NUCLEOTIDE SEQUENCE [LARGE SCALE GENOMIC DNA]</scope>
    <source>
        <strain evidence="6">cv. Heinz 1706</strain>
    </source>
</reference>
<evidence type="ECO:0000256" key="2">
    <source>
        <dbReference type="ARBA" id="ARBA00022723"/>
    </source>
</evidence>
<dbReference type="STRING" id="4081.A0A3Q7EUJ3"/>
<accession>A0A3Q7EUJ3</accession>
<dbReference type="PANTHER" id="PTHR24286:SF302">
    <property type="entry name" value="ALLENE OXIDE SYNTHASE 2"/>
    <property type="match status" value="1"/>
</dbReference>
<dbReference type="PaxDb" id="4081-Solyc01g109150.2.1"/>
<dbReference type="Gramene" id="Solyc01g109160.3.1">
    <property type="protein sequence ID" value="Solyc01g109160.3.1"/>
    <property type="gene ID" value="Solyc01g109160.3"/>
</dbReference>
<dbReference type="GO" id="GO:0004497">
    <property type="term" value="F:monooxygenase activity"/>
    <property type="evidence" value="ECO:0000318"/>
    <property type="project" value="GO_Central"/>
</dbReference>
<organism evidence="6">
    <name type="scientific">Solanum lycopersicum</name>
    <name type="common">Tomato</name>
    <name type="synonym">Lycopersicon esculentum</name>
    <dbReference type="NCBI Taxonomy" id="4081"/>
    <lineage>
        <taxon>Eukaryota</taxon>
        <taxon>Viridiplantae</taxon>
        <taxon>Streptophyta</taxon>
        <taxon>Embryophyta</taxon>
        <taxon>Tracheophyta</taxon>
        <taxon>Spermatophyta</taxon>
        <taxon>Magnoliopsida</taxon>
        <taxon>eudicotyledons</taxon>
        <taxon>Gunneridae</taxon>
        <taxon>Pentapetalae</taxon>
        <taxon>asterids</taxon>
        <taxon>lamiids</taxon>
        <taxon>Solanales</taxon>
        <taxon>Solanaceae</taxon>
        <taxon>Solanoideae</taxon>
        <taxon>Solaneae</taxon>
        <taxon>Solanum</taxon>
        <taxon>Solanum subgen. Lycopersicon</taxon>
    </lineage>
</organism>
<proteinExistence type="predicted"/>
<name>A0A3Q7EUJ3_SOLLC</name>
<dbReference type="CDD" id="cd11071">
    <property type="entry name" value="CYP74"/>
    <property type="match status" value="2"/>
</dbReference>